<evidence type="ECO:0000313" key="4">
    <source>
        <dbReference type="Proteomes" id="UP001497623"/>
    </source>
</evidence>
<feature type="region of interest" description="Disordered" evidence="1">
    <location>
        <begin position="335"/>
        <end position="356"/>
    </location>
</feature>
<comment type="caution">
    <text evidence="3">The sequence shown here is derived from an EMBL/GenBank/DDBJ whole genome shotgun (WGS) entry which is preliminary data.</text>
</comment>
<evidence type="ECO:0000313" key="3">
    <source>
        <dbReference type="EMBL" id="CAL4064393.1"/>
    </source>
</evidence>
<dbReference type="EMBL" id="CAXKWB010001458">
    <property type="protein sequence ID" value="CAL4064393.1"/>
    <property type="molecule type" value="Genomic_DNA"/>
</dbReference>
<protein>
    <submittedName>
        <fullName evidence="3">Uncharacterized protein</fullName>
    </submittedName>
</protein>
<name>A0AAV2PTB2_MEGNR</name>
<evidence type="ECO:0000256" key="1">
    <source>
        <dbReference type="SAM" id="MobiDB-lite"/>
    </source>
</evidence>
<dbReference type="Pfam" id="PF10257">
    <property type="entry name" value="RAI16-like"/>
    <property type="match status" value="1"/>
</dbReference>
<dbReference type="PANTHER" id="PTHR21705">
    <property type="entry name" value="RAI16 PROTEIN-RELATED"/>
    <property type="match status" value="1"/>
</dbReference>
<accession>A0AAV2PTB2</accession>
<keyword evidence="2" id="KW-0732">Signal</keyword>
<evidence type="ECO:0000256" key="2">
    <source>
        <dbReference type="SAM" id="SignalP"/>
    </source>
</evidence>
<dbReference type="InterPro" id="IPR019384">
    <property type="entry name" value="FHIP"/>
</dbReference>
<dbReference type="Proteomes" id="UP001497623">
    <property type="component" value="Unassembled WGS sequence"/>
</dbReference>
<feature type="chain" id="PRO_5043785780" evidence="2">
    <location>
        <begin position="18"/>
        <end position="519"/>
    </location>
</feature>
<feature type="region of interest" description="Disordered" evidence="1">
    <location>
        <begin position="236"/>
        <end position="255"/>
    </location>
</feature>
<reference evidence="3 4" key="1">
    <citation type="submission" date="2024-05" db="EMBL/GenBank/DDBJ databases">
        <authorList>
            <person name="Wallberg A."/>
        </authorList>
    </citation>
    <scope>NUCLEOTIDE SEQUENCE [LARGE SCALE GENOMIC DNA]</scope>
</reference>
<dbReference type="PANTHER" id="PTHR21705:SF12">
    <property type="entry name" value="FHF COMPLEX SUBUNIT HOOK-INTERACTING PROTEIN C-TERMINAL DOMAIN-CONTAINING PROTEIN"/>
    <property type="match status" value="1"/>
</dbReference>
<gene>
    <name evidence="3" type="ORF">MNOR_LOCUS4042</name>
</gene>
<sequence>MITLFLFTFQITSRACTSSLCAVTCLTESKMAAHLHVDKDVMGKPCKYRDIHTSGVCQMSLQMDQQPPAVEETHIPRHLEQMLILLIAEEMSEGPLSTQNRSSSGANVGALSACMEFLLQEKMLPKLAQYAEADRPLGVRQHVYLFLIGVLNHLHHSHLHHTPIHKPLQALVVASCNMTASPYESQEMEFLSTLCEKIRQDNTLILLYIQPHALKSDTPAGSRSATPVNNCQISTKISLPPEEGSSTLSSKRDSIPEKTVPKFPLVDALLNLCHSADAQISKLAHEYLIVVAGLRVPMCSSAIAQHTLLPHYVASRLLAATRNIPADTEPQLVEDVNVNDRLSEKKAGDSDDESEDLCDFPGRPQIVEFLRWLIYCDKVVGASDSVLGGSICGTVVEVLLEGEIRPALCDSQDEDLVALYTALLAKIITTIVAPQFSAVVLSWLRGEPLLGIGNGSYRTANIKNKSLRLHRDEVEFTKMLSLLVGNIIIRPGAPPTQPKLMMQQPRCRHYDNVQLQHMH</sequence>
<dbReference type="AlphaFoldDB" id="A0AAV2PTB2"/>
<keyword evidence="4" id="KW-1185">Reference proteome</keyword>
<proteinExistence type="predicted"/>
<organism evidence="3 4">
    <name type="scientific">Meganyctiphanes norvegica</name>
    <name type="common">Northern krill</name>
    <name type="synonym">Thysanopoda norvegica</name>
    <dbReference type="NCBI Taxonomy" id="48144"/>
    <lineage>
        <taxon>Eukaryota</taxon>
        <taxon>Metazoa</taxon>
        <taxon>Ecdysozoa</taxon>
        <taxon>Arthropoda</taxon>
        <taxon>Crustacea</taxon>
        <taxon>Multicrustacea</taxon>
        <taxon>Malacostraca</taxon>
        <taxon>Eumalacostraca</taxon>
        <taxon>Eucarida</taxon>
        <taxon>Euphausiacea</taxon>
        <taxon>Euphausiidae</taxon>
        <taxon>Meganyctiphanes</taxon>
    </lineage>
</organism>
<feature type="signal peptide" evidence="2">
    <location>
        <begin position="1"/>
        <end position="17"/>
    </location>
</feature>